<evidence type="ECO:0000256" key="9">
    <source>
        <dbReference type="ARBA" id="ARBA00023268"/>
    </source>
</evidence>
<gene>
    <name evidence="10 13" type="primary">mnmC</name>
    <name evidence="13" type="ORF">EXY25_15615</name>
</gene>
<evidence type="ECO:0000256" key="7">
    <source>
        <dbReference type="ARBA" id="ARBA00022827"/>
    </source>
</evidence>
<dbReference type="Proteomes" id="UP000292544">
    <property type="component" value="Unassembled WGS sequence"/>
</dbReference>
<evidence type="ECO:0000256" key="3">
    <source>
        <dbReference type="ARBA" id="ARBA00022630"/>
    </source>
</evidence>
<dbReference type="Pfam" id="PF05430">
    <property type="entry name" value="Methyltransf_30"/>
    <property type="match status" value="1"/>
</dbReference>
<feature type="region of interest" description="FAD-dependent cmnm(5)s(2)U34 oxidoreductase" evidence="10">
    <location>
        <begin position="271"/>
        <end position="687"/>
    </location>
</feature>
<dbReference type="SUPFAM" id="SSF54373">
    <property type="entry name" value="FAD-linked reductases, C-terminal domain"/>
    <property type="match status" value="1"/>
</dbReference>
<reference evidence="14" key="1">
    <citation type="submission" date="2019-02" db="EMBL/GenBank/DDBJ databases">
        <title>Draft genome sequence of Muricauda sp. 176CP4-71.</title>
        <authorList>
            <person name="Park J.-S."/>
        </authorList>
    </citation>
    <scope>NUCLEOTIDE SEQUENCE [LARGE SCALE GENOMIC DNA]</scope>
    <source>
        <strain evidence="14">176GS2-150</strain>
    </source>
</reference>
<dbReference type="NCBIfam" id="NF002481">
    <property type="entry name" value="PRK01747.1-2"/>
    <property type="match status" value="1"/>
</dbReference>
<keyword evidence="7 10" id="KW-0274">FAD</keyword>
<feature type="domain" description="FAD dependent oxidoreductase" evidence="11">
    <location>
        <begin position="268"/>
        <end position="639"/>
    </location>
</feature>
<name>A0ABY1WMI8_9GAMM</name>
<dbReference type="PANTHER" id="PTHR13847:SF283">
    <property type="entry name" value="TRNA 5-METHYLAMINOMETHYL-2-THIOURIDINE BIOSYNTHESIS BIFUNCTIONAL PROTEIN MNMC"/>
    <property type="match status" value="1"/>
</dbReference>
<evidence type="ECO:0000256" key="8">
    <source>
        <dbReference type="ARBA" id="ARBA00023002"/>
    </source>
</evidence>
<dbReference type="Pfam" id="PF01266">
    <property type="entry name" value="DAO"/>
    <property type="match status" value="1"/>
</dbReference>
<evidence type="ECO:0000256" key="1">
    <source>
        <dbReference type="ARBA" id="ARBA00022490"/>
    </source>
</evidence>
<comment type="similarity">
    <text evidence="10">In the C-terminal section; belongs to the DAO family.</text>
</comment>
<dbReference type="NCBIfam" id="TIGR03197">
    <property type="entry name" value="MnmC_Cterm"/>
    <property type="match status" value="1"/>
</dbReference>
<keyword evidence="1 10" id="KW-0963">Cytoplasm</keyword>
<dbReference type="EC" id="2.1.1.61" evidence="10"/>
<evidence type="ECO:0000256" key="4">
    <source>
        <dbReference type="ARBA" id="ARBA00022679"/>
    </source>
</evidence>
<dbReference type="PANTHER" id="PTHR13847">
    <property type="entry name" value="SARCOSINE DEHYDROGENASE-RELATED"/>
    <property type="match status" value="1"/>
</dbReference>
<evidence type="ECO:0000256" key="10">
    <source>
        <dbReference type="HAMAP-Rule" id="MF_01102"/>
    </source>
</evidence>
<dbReference type="InterPro" id="IPR036188">
    <property type="entry name" value="FAD/NAD-bd_sf"/>
</dbReference>
<evidence type="ECO:0000256" key="2">
    <source>
        <dbReference type="ARBA" id="ARBA00022603"/>
    </source>
</evidence>
<dbReference type="InterPro" id="IPR029063">
    <property type="entry name" value="SAM-dependent_MTases_sf"/>
</dbReference>
<keyword evidence="3 10" id="KW-0285">Flavoprotein</keyword>
<dbReference type="InterPro" id="IPR008471">
    <property type="entry name" value="MnmC-like_methylTransf"/>
</dbReference>
<evidence type="ECO:0000313" key="14">
    <source>
        <dbReference type="Proteomes" id="UP000292544"/>
    </source>
</evidence>
<dbReference type="SUPFAM" id="SSF51905">
    <property type="entry name" value="FAD/NAD(P)-binding domain"/>
    <property type="match status" value="1"/>
</dbReference>
<comment type="subcellular location">
    <subcellularLocation>
        <location evidence="10">Cytoplasm</location>
    </subcellularLocation>
</comment>
<dbReference type="NCBIfam" id="NF033855">
    <property type="entry name" value="tRNA_MNMC2"/>
    <property type="match status" value="1"/>
</dbReference>
<feature type="region of interest" description="tRNA (mnm(5)s(2)U34)-methyltransferase" evidence="10">
    <location>
        <begin position="1"/>
        <end position="250"/>
    </location>
</feature>
<dbReference type="EC" id="1.5.-.-" evidence="10"/>
<keyword evidence="2 10" id="KW-0489">Methyltransferase</keyword>
<feature type="domain" description="MnmC-like methyltransferase" evidence="12">
    <location>
        <begin position="120"/>
        <end position="248"/>
    </location>
</feature>
<dbReference type="EMBL" id="SHLY01000006">
    <property type="protein sequence ID" value="TAA42712.1"/>
    <property type="molecule type" value="Genomic_DNA"/>
</dbReference>
<dbReference type="InterPro" id="IPR023032">
    <property type="entry name" value="tRNA_MAMT_biosynth_bifunc_MnmC"/>
</dbReference>
<dbReference type="InterPro" id="IPR017610">
    <property type="entry name" value="tRNA_S-uridine_synth_MnmC_C"/>
</dbReference>
<comment type="caution">
    <text evidence="13">The sequence shown here is derived from an EMBL/GenBank/DDBJ whole genome shotgun (WGS) entry which is preliminary data.</text>
</comment>
<evidence type="ECO:0000259" key="11">
    <source>
        <dbReference type="Pfam" id="PF01266"/>
    </source>
</evidence>
<comment type="catalytic activity">
    <reaction evidence="10">
        <text>5-aminomethyl-2-thiouridine(34) in tRNA + S-adenosyl-L-methionine = 5-methylaminomethyl-2-thiouridine(34) in tRNA + S-adenosyl-L-homocysteine + H(+)</text>
        <dbReference type="Rhea" id="RHEA:19569"/>
        <dbReference type="Rhea" id="RHEA-COMP:10195"/>
        <dbReference type="Rhea" id="RHEA-COMP:10197"/>
        <dbReference type="ChEBI" id="CHEBI:15378"/>
        <dbReference type="ChEBI" id="CHEBI:57856"/>
        <dbReference type="ChEBI" id="CHEBI:59789"/>
        <dbReference type="ChEBI" id="CHEBI:74454"/>
        <dbReference type="ChEBI" id="CHEBI:74455"/>
        <dbReference type="EC" id="2.1.1.61"/>
    </reaction>
</comment>
<evidence type="ECO:0000313" key="13">
    <source>
        <dbReference type="EMBL" id="TAA42712.1"/>
    </source>
</evidence>
<protein>
    <recommendedName>
        <fullName evidence="10">tRNA 5-methylaminomethyl-2-thiouridine biosynthesis bifunctional protein MnmC</fullName>
        <shortName evidence="10">tRNA mnm(5)s(2)U biosynthesis bifunctional protein</shortName>
    </recommendedName>
    <domain>
        <recommendedName>
            <fullName evidence="10">tRNA (mnm(5)s(2)U34)-methyltransferase</fullName>
            <ecNumber evidence="10">2.1.1.61</ecNumber>
        </recommendedName>
    </domain>
    <domain>
        <recommendedName>
            <fullName evidence="10">FAD-dependent cmnm(5)s(2)U34 oxidoreductase</fullName>
            <ecNumber evidence="10">1.5.-.-</ecNumber>
        </recommendedName>
    </domain>
</protein>
<dbReference type="HAMAP" id="MF_01102">
    <property type="entry name" value="MnmC"/>
    <property type="match status" value="1"/>
</dbReference>
<dbReference type="InterPro" id="IPR047785">
    <property type="entry name" value="tRNA_MNMC2"/>
</dbReference>
<keyword evidence="8 10" id="KW-0560">Oxidoreductase</keyword>
<proteinExistence type="inferred from homology"/>
<dbReference type="RefSeq" id="WP_130567565.1">
    <property type="nucleotide sequence ID" value="NZ_SHLY01000006.1"/>
</dbReference>
<keyword evidence="4 10" id="KW-0808">Transferase</keyword>
<organism evidence="13 14">
    <name type="scientific">Corallincola spongiicola</name>
    <dbReference type="NCBI Taxonomy" id="2520508"/>
    <lineage>
        <taxon>Bacteria</taxon>
        <taxon>Pseudomonadati</taxon>
        <taxon>Pseudomonadota</taxon>
        <taxon>Gammaproteobacteria</taxon>
        <taxon>Alteromonadales</taxon>
        <taxon>Psychromonadaceae</taxon>
        <taxon>Corallincola</taxon>
    </lineage>
</organism>
<keyword evidence="14" id="KW-1185">Reference proteome</keyword>
<dbReference type="Gene3D" id="3.50.50.60">
    <property type="entry name" value="FAD/NAD(P)-binding domain"/>
    <property type="match status" value="1"/>
</dbReference>
<dbReference type="Gene3D" id="3.40.50.150">
    <property type="entry name" value="Vaccinia Virus protein VP39"/>
    <property type="match status" value="1"/>
</dbReference>
<evidence type="ECO:0000259" key="12">
    <source>
        <dbReference type="Pfam" id="PF05430"/>
    </source>
</evidence>
<comment type="similarity">
    <text evidence="10">In the N-terminal section; belongs to the methyltransferase superfamily. tRNA (mnm(5)s(2)U34)-methyltransferase family.</text>
</comment>
<keyword evidence="6 10" id="KW-0819">tRNA processing</keyword>
<accession>A0ABY1WMI8</accession>
<comment type="cofactor">
    <cofactor evidence="10">
        <name>FAD</name>
        <dbReference type="ChEBI" id="CHEBI:57692"/>
    </cofactor>
</comment>
<dbReference type="InterPro" id="IPR006076">
    <property type="entry name" value="FAD-dep_OxRdtase"/>
</dbReference>
<dbReference type="Gene3D" id="3.30.9.10">
    <property type="entry name" value="D-Amino Acid Oxidase, subunit A, domain 2"/>
    <property type="match status" value="1"/>
</dbReference>
<keyword evidence="5 10" id="KW-0949">S-adenosyl-L-methionine</keyword>
<comment type="function">
    <text evidence="10">Catalyzes the last two steps in the biosynthesis of 5-methylaminomethyl-2-thiouridine (mnm(5)s(2)U) at the wobble position (U34) in tRNA. Catalyzes the FAD-dependent demodification of cmnm(5)s(2)U34 to nm(5)s(2)U34, followed by the transfer of a methyl group from S-adenosyl-L-methionine to nm(5)s(2)U34, to form mnm(5)s(2)U34.</text>
</comment>
<evidence type="ECO:0000256" key="5">
    <source>
        <dbReference type="ARBA" id="ARBA00022691"/>
    </source>
</evidence>
<sequence>MAQKFNLSHAQLDWSDPTTPVATEFDDVYFSRASGLEESAYVFMAQNRLPERWQNSDNPLFVVAETGFGTGLNFLLTWSKFERSRDAANDKPHSQRLHFISFEKYPLQPEDLAKALSVWPQLQHYIAPLLTQYPPAVAGCHRLTFDHGRVTLDLWLGDVNDWLPQINASANSHPHIVNAWYLDGFAPSKNPEMWQPTLFQQMARLSAPDATVATFTAAGMIRRSLIAAGFEMWKVKGFGRKREMLAGKYQSHGDSITASTAPNSSQPVTIIGNGIAAATLVYSLTKRGINCKVISQDETPGSQASGNRQGAIYPLLHVELDAISQFFTPASLFAVQQTQQLAEQAKAQGAELHLQLNGVLQLAFNERSQQRQQKLLASALYPPALMHSVDANQASELAGVTLPHAALFYPNAGWVSPAELCQTLFRWAEQTGLLETVHARVEDISASEQGWQLTLVSADSTAKTSSYALNHTPLIVCAGHQSQLGPLGSLPLTPIRGQVSHVPATTTSQPLKRVLCYEGYMTPAVAGEHCIGSSFKRGNLDTELSPTEAAENLDKLQRCLAPAPWTQTLSMSQQGKVGFRCASPDHLPLVGPVPVQTTLAEVTLSDGPQSLPGAPMLWTLTGLGSRGLTSAWLCAEQLVAQLVSEPEPLPLSQSDSLSAKRFIWRQLKRQAKQSDSARHAIDHGKSR</sequence>
<evidence type="ECO:0000256" key="6">
    <source>
        <dbReference type="ARBA" id="ARBA00022694"/>
    </source>
</evidence>
<keyword evidence="9 10" id="KW-0511">Multifunctional enzyme</keyword>